<keyword evidence="1 3" id="KW-0808">Transferase</keyword>
<dbReference type="InterPro" id="IPR043129">
    <property type="entry name" value="ATPase_NBD"/>
</dbReference>
<comment type="similarity">
    <text evidence="3 4">Belongs to the bacterial glucokinase family.</text>
</comment>
<evidence type="ECO:0000256" key="3">
    <source>
        <dbReference type="HAMAP-Rule" id="MF_00524"/>
    </source>
</evidence>
<reference evidence="5 6" key="1">
    <citation type="submission" date="2021-03" db="EMBL/GenBank/DDBJ databases">
        <title>Thiomicrorhabdus sp.nov.,novel sulfur-oxidizing bacteria isolated from coastal sediment.</title>
        <authorList>
            <person name="Liu X."/>
        </authorList>
    </citation>
    <scope>NUCLEOTIDE SEQUENCE [LARGE SCALE GENOMIC DNA]</scope>
    <source>
        <strain evidence="5 6">6S2-11</strain>
    </source>
</reference>
<evidence type="ECO:0000256" key="2">
    <source>
        <dbReference type="ARBA" id="ARBA00022777"/>
    </source>
</evidence>
<feature type="binding site" evidence="3">
    <location>
        <begin position="7"/>
        <end position="12"/>
    </location>
    <ligand>
        <name>ATP</name>
        <dbReference type="ChEBI" id="CHEBI:30616"/>
    </ligand>
</feature>
<dbReference type="Pfam" id="PF02685">
    <property type="entry name" value="Glucokinase"/>
    <property type="match status" value="1"/>
</dbReference>
<evidence type="ECO:0000256" key="1">
    <source>
        <dbReference type="ARBA" id="ARBA00022679"/>
    </source>
</evidence>
<dbReference type="EMBL" id="JAGETV010000012">
    <property type="protein sequence ID" value="MBO1927506.1"/>
    <property type="molecule type" value="Genomic_DNA"/>
</dbReference>
<dbReference type="CDD" id="cd24008">
    <property type="entry name" value="ASKHA_NBD_GLK"/>
    <property type="match status" value="1"/>
</dbReference>
<name>A0ABS3Q575_9GAMM</name>
<keyword evidence="3" id="KW-0547">Nucleotide-binding</keyword>
<keyword evidence="3" id="KW-0963">Cytoplasm</keyword>
<dbReference type="PANTHER" id="PTHR47363">
    <property type="entry name" value="GLUCOKINASE"/>
    <property type="match status" value="1"/>
</dbReference>
<comment type="subcellular location">
    <subcellularLocation>
        <location evidence="3">Cytoplasm</location>
    </subcellularLocation>
</comment>
<dbReference type="HAMAP" id="MF_00524">
    <property type="entry name" value="Glucokinase"/>
    <property type="match status" value="1"/>
</dbReference>
<keyword evidence="2 3" id="KW-0418">Kinase</keyword>
<dbReference type="PANTHER" id="PTHR47363:SF1">
    <property type="entry name" value="GLUCOKINASE"/>
    <property type="match status" value="1"/>
</dbReference>
<gene>
    <name evidence="3 5" type="primary">glk</name>
    <name evidence="5" type="ORF">J3998_07935</name>
</gene>
<keyword evidence="3" id="KW-0324">Glycolysis</keyword>
<dbReference type="InterPro" id="IPR003836">
    <property type="entry name" value="Glucokinase"/>
</dbReference>
<dbReference type="RefSeq" id="WP_208149705.1">
    <property type="nucleotide sequence ID" value="NZ_JAGETV010000012.1"/>
</dbReference>
<evidence type="ECO:0000256" key="4">
    <source>
        <dbReference type="RuleBase" id="RU004046"/>
    </source>
</evidence>
<comment type="caution">
    <text evidence="5">The sequence shown here is derived from an EMBL/GenBank/DDBJ whole genome shotgun (WGS) entry which is preliminary data.</text>
</comment>
<dbReference type="Proteomes" id="UP000664835">
    <property type="component" value="Unassembled WGS sequence"/>
</dbReference>
<dbReference type="SUPFAM" id="SSF53067">
    <property type="entry name" value="Actin-like ATPase domain"/>
    <property type="match status" value="1"/>
</dbReference>
<dbReference type="Gene3D" id="3.30.420.40">
    <property type="match status" value="1"/>
</dbReference>
<proteinExistence type="inferred from homology"/>
<sequence length="328" mass="35605">MAQILAGDVGGTKTVLAIYETEGAEFSEIRKQTFPSGKHERFEDLLLEFLGAGFSIDAATFGIAGPIKEQKCITTNLPWTIDAAKLAKLLNTSKIRLLNDLEAAAYGVLQLEHFHELNHQAIQQNGHIAVIAAGTGLGEAILFFDGKDFHAMPSEGGHCEFAPQNELEDQLLVFLRERFYGHVSIERILSGDGFGNLYDFLKSIDFAPVNPDIEAQMANTDRNAIISKSALTTDDALCNQAMKLFCRIYGAEAGNLALKCLPNGGVYIAGGIAPKILPALQSELFMEGFLDKGRMTHAIEKMPVRIVDNPEAPLLGAAHFASKLSGRN</sequence>
<dbReference type="EC" id="2.7.1.2" evidence="3"/>
<evidence type="ECO:0000313" key="6">
    <source>
        <dbReference type="Proteomes" id="UP000664835"/>
    </source>
</evidence>
<comment type="catalytic activity">
    <reaction evidence="3">
        <text>D-glucose + ATP = D-glucose 6-phosphate + ADP + H(+)</text>
        <dbReference type="Rhea" id="RHEA:17825"/>
        <dbReference type="ChEBI" id="CHEBI:4167"/>
        <dbReference type="ChEBI" id="CHEBI:15378"/>
        <dbReference type="ChEBI" id="CHEBI:30616"/>
        <dbReference type="ChEBI" id="CHEBI:61548"/>
        <dbReference type="ChEBI" id="CHEBI:456216"/>
        <dbReference type="EC" id="2.7.1.2"/>
    </reaction>
</comment>
<dbReference type="GO" id="GO:0004340">
    <property type="term" value="F:glucokinase activity"/>
    <property type="evidence" value="ECO:0007669"/>
    <property type="project" value="UniProtKB-EC"/>
</dbReference>
<dbReference type="NCBIfam" id="TIGR00749">
    <property type="entry name" value="glk"/>
    <property type="match status" value="1"/>
</dbReference>
<organism evidence="5 6">
    <name type="scientific">Thiomicrorhabdus marina</name>
    <dbReference type="NCBI Taxonomy" id="2818442"/>
    <lineage>
        <taxon>Bacteria</taxon>
        <taxon>Pseudomonadati</taxon>
        <taxon>Pseudomonadota</taxon>
        <taxon>Gammaproteobacteria</taxon>
        <taxon>Thiotrichales</taxon>
        <taxon>Piscirickettsiaceae</taxon>
        <taxon>Thiomicrorhabdus</taxon>
    </lineage>
</organism>
<evidence type="ECO:0000313" key="5">
    <source>
        <dbReference type="EMBL" id="MBO1927506.1"/>
    </source>
</evidence>
<keyword evidence="3" id="KW-0067">ATP-binding</keyword>
<protein>
    <recommendedName>
        <fullName evidence="3">Glucokinase</fullName>
        <ecNumber evidence="3">2.7.1.2</ecNumber>
    </recommendedName>
    <alternativeName>
        <fullName evidence="3">Glucose kinase</fullName>
    </alternativeName>
</protein>
<accession>A0ABS3Q575</accession>
<dbReference type="Gene3D" id="3.40.367.20">
    <property type="match status" value="1"/>
</dbReference>
<keyword evidence="6" id="KW-1185">Reference proteome</keyword>